<accession>A0A4Z2EU08</accession>
<feature type="compositionally biased region" description="Basic and acidic residues" evidence="1">
    <location>
        <begin position="1"/>
        <end position="16"/>
    </location>
</feature>
<gene>
    <name evidence="2" type="ORF">EYF80_057722</name>
</gene>
<dbReference type="AlphaFoldDB" id="A0A4Z2EU08"/>
<name>A0A4Z2EU08_9TELE</name>
<evidence type="ECO:0000256" key="1">
    <source>
        <dbReference type="SAM" id="MobiDB-lite"/>
    </source>
</evidence>
<sequence>MEADAGRREREERQGTEDGGEEMELVPNVRGDGKREEKHQKVKRKMRRNTAEEVTGVGRTPHTPDGMFIQSVGKPPGLWAREVRALGAGLMGEGSTSQQRRSDTRHYELDKYCFPAARSPLPGSACAWLPDAIGAGLAAFLLGSECGGLEGPEGPWGAVRPRGSWR</sequence>
<protein>
    <submittedName>
        <fullName evidence="2">Uncharacterized protein</fullName>
    </submittedName>
</protein>
<keyword evidence="3" id="KW-1185">Reference proteome</keyword>
<evidence type="ECO:0000313" key="2">
    <source>
        <dbReference type="EMBL" id="TNN32120.1"/>
    </source>
</evidence>
<feature type="region of interest" description="Disordered" evidence="1">
    <location>
        <begin position="1"/>
        <end position="74"/>
    </location>
</feature>
<reference evidence="2 3" key="1">
    <citation type="submission" date="2019-03" db="EMBL/GenBank/DDBJ databases">
        <title>First draft genome of Liparis tanakae, snailfish: a comprehensive survey of snailfish specific genes.</title>
        <authorList>
            <person name="Kim W."/>
            <person name="Song I."/>
            <person name="Jeong J.-H."/>
            <person name="Kim D."/>
            <person name="Kim S."/>
            <person name="Ryu S."/>
            <person name="Song J.Y."/>
            <person name="Lee S.K."/>
        </authorList>
    </citation>
    <scope>NUCLEOTIDE SEQUENCE [LARGE SCALE GENOMIC DNA]</scope>
    <source>
        <tissue evidence="2">Muscle</tissue>
    </source>
</reference>
<dbReference type="EMBL" id="SRLO01002917">
    <property type="protein sequence ID" value="TNN32120.1"/>
    <property type="molecule type" value="Genomic_DNA"/>
</dbReference>
<evidence type="ECO:0000313" key="3">
    <source>
        <dbReference type="Proteomes" id="UP000314294"/>
    </source>
</evidence>
<comment type="caution">
    <text evidence="2">The sequence shown here is derived from an EMBL/GenBank/DDBJ whole genome shotgun (WGS) entry which is preliminary data.</text>
</comment>
<dbReference type="Proteomes" id="UP000314294">
    <property type="component" value="Unassembled WGS sequence"/>
</dbReference>
<proteinExistence type="predicted"/>
<organism evidence="2 3">
    <name type="scientific">Liparis tanakae</name>
    <name type="common">Tanaka's snailfish</name>
    <dbReference type="NCBI Taxonomy" id="230148"/>
    <lineage>
        <taxon>Eukaryota</taxon>
        <taxon>Metazoa</taxon>
        <taxon>Chordata</taxon>
        <taxon>Craniata</taxon>
        <taxon>Vertebrata</taxon>
        <taxon>Euteleostomi</taxon>
        <taxon>Actinopterygii</taxon>
        <taxon>Neopterygii</taxon>
        <taxon>Teleostei</taxon>
        <taxon>Neoteleostei</taxon>
        <taxon>Acanthomorphata</taxon>
        <taxon>Eupercaria</taxon>
        <taxon>Perciformes</taxon>
        <taxon>Cottioidei</taxon>
        <taxon>Cottales</taxon>
        <taxon>Liparidae</taxon>
        <taxon>Liparis</taxon>
    </lineage>
</organism>